<dbReference type="AlphaFoldDB" id="A0ABD3S728"/>
<proteinExistence type="predicted"/>
<comment type="caution">
    <text evidence="2">The sequence shown here is derived from an EMBL/GenBank/DDBJ whole genome shotgun (WGS) entry which is preliminary data.</text>
</comment>
<evidence type="ECO:0000313" key="3">
    <source>
        <dbReference type="Proteomes" id="UP001634393"/>
    </source>
</evidence>
<dbReference type="InterPro" id="IPR013955">
    <property type="entry name" value="Rep_factor-A_C"/>
</dbReference>
<dbReference type="EMBL" id="JBJXBP010000007">
    <property type="protein sequence ID" value="KAL3820153.1"/>
    <property type="molecule type" value="Genomic_DNA"/>
</dbReference>
<sequence length="155" mass="17871">MITYPDQKYFYMACEKCFSGAGADYDYQYTCVACKAFTHAKPKEKMHLNILDGSGPLDVKVFGKHATELTQMSASRCMKLYNEGAPLLLDTINQSLSGKSFIMKIRKRERYMEDSMQYQYVVLNMLERKSLLLNPSPTCPWQMTPNLLKISTHHF</sequence>
<protein>
    <recommendedName>
        <fullName evidence="1">Replication factor A C-terminal domain-containing protein</fullName>
    </recommendedName>
</protein>
<name>A0ABD3S728_9LAMI</name>
<organism evidence="2 3">
    <name type="scientific">Penstemon smallii</name>
    <dbReference type="NCBI Taxonomy" id="265156"/>
    <lineage>
        <taxon>Eukaryota</taxon>
        <taxon>Viridiplantae</taxon>
        <taxon>Streptophyta</taxon>
        <taxon>Embryophyta</taxon>
        <taxon>Tracheophyta</taxon>
        <taxon>Spermatophyta</taxon>
        <taxon>Magnoliopsida</taxon>
        <taxon>eudicotyledons</taxon>
        <taxon>Gunneridae</taxon>
        <taxon>Pentapetalae</taxon>
        <taxon>asterids</taxon>
        <taxon>lamiids</taxon>
        <taxon>Lamiales</taxon>
        <taxon>Plantaginaceae</taxon>
        <taxon>Cheloneae</taxon>
        <taxon>Penstemon</taxon>
    </lineage>
</organism>
<accession>A0ABD3S728</accession>
<dbReference type="Pfam" id="PF08646">
    <property type="entry name" value="Rep_fac-A_C"/>
    <property type="match status" value="1"/>
</dbReference>
<dbReference type="Gene3D" id="2.40.50.140">
    <property type="entry name" value="Nucleic acid-binding proteins"/>
    <property type="match status" value="1"/>
</dbReference>
<dbReference type="InterPro" id="IPR012340">
    <property type="entry name" value="NA-bd_OB-fold"/>
</dbReference>
<feature type="domain" description="Replication factor A C-terminal" evidence="1">
    <location>
        <begin position="7"/>
        <end position="125"/>
    </location>
</feature>
<evidence type="ECO:0000313" key="2">
    <source>
        <dbReference type="EMBL" id="KAL3820153.1"/>
    </source>
</evidence>
<gene>
    <name evidence="2" type="ORF">ACJIZ3_006058</name>
</gene>
<dbReference type="SUPFAM" id="SSF50249">
    <property type="entry name" value="Nucleic acid-binding proteins"/>
    <property type="match status" value="1"/>
</dbReference>
<reference evidence="2 3" key="1">
    <citation type="submission" date="2024-12" db="EMBL/GenBank/DDBJ databases">
        <title>The unique morphological basis and parallel evolutionary history of personate flowers in Penstemon.</title>
        <authorList>
            <person name="Depatie T.H."/>
            <person name="Wessinger C.A."/>
        </authorList>
    </citation>
    <scope>NUCLEOTIDE SEQUENCE [LARGE SCALE GENOMIC DNA]</scope>
    <source>
        <strain evidence="2">WTNN_2</strain>
        <tissue evidence="2">Leaf</tissue>
    </source>
</reference>
<evidence type="ECO:0000259" key="1">
    <source>
        <dbReference type="Pfam" id="PF08646"/>
    </source>
</evidence>
<dbReference type="Proteomes" id="UP001634393">
    <property type="component" value="Unassembled WGS sequence"/>
</dbReference>
<keyword evidence="3" id="KW-1185">Reference proteome</keyword>